<name>A0A917HQ50_9BACT</name>
<comment type="caution">
    <text evidence="2">The sequence shown here is derived from an EMBL/GenBank/DDBJ whole genome shotgun (WGS) entry which is preliminary data.</text>
</comment>
<evidence type="ECO:0000313" key="3">
    <source>
        <dbReference type="Proteomes" id="UP000647241"/>
    </source>
</evidence>
<dbReference type="InterPro" id="IPR036388">
    <property type="entry name" value="WH-like_DNA-bd_sf"/>
</dbReference>
<reference evidence="2" key="2">
    <citation type="submission" date="2020-09" db="EMBL/GenBank/DDBJ databases">
        <authorList>
            <person name="Sun Q."/>
            <person name="Zhou Y."/>
        </authorList>
    </citation>
    <scope>NUCLEOTIDE SEQUENCE</scope>
    <source>
        <strain evidence="2">CGMCC 1.12997</strain>
    </source>
</reference>
<feature type="domain" description="Transcription regulator PadR N-terminal" evidence="1">
    <location>
        <begin position="15"/>
        <end position="90"/>
    </location>
</feature>
<dbReference type="Proteomes" id="UP000647241">
    <property type="component" value="Unassembled WGS sequence"/>
</dbReference>
<proteinExistence type="predicted"/>
<gene>
    <name evidence="2" type="ORF">GCM10011585_33510</name>
</gene>
<dbReference type="NCBIfam" id="TIGR03433">
    <property type="entry name" value="padR_acidobact"/>
    <property type="match status" value="1"/>
</dbReference>
<dbReference type="RefSeq" id="WP_317890871.1">
    <property type="nucleotide sequence ID" value="NZ_JAGSYJ010000004.1"/>
</dbReference>
<dbReference type="SUPFAM" id="SSF46785">
    <property type="entry name" value="Winged helix' DNA-binding domain"/>
    <property type="match status" value="1"/>
</dbReference>
<dbReference type="PANTHER" id="PTHR33169">
    <property type="entry name" value="PADR-FAMILY TRANSCRIPTIONAL REGULATOR"/>
    <property type="match status" value="1"/>
</dbReference>
<organism evidence="2 3">
    <name type="scientific">Edaphobacter dinghuensis</name>
    <dbReference type="NCBI Taxonomy" id="1560005"/>
    <lineage>
        <taxon>Bacteria</taxon>
        <taxon>Pseudomonadati</taxon>
        <taxon>Acidobacteriota</taxon>
        <taxon>Terriglobia</taxon>
        <taxon>Terriglobales</taxon>
        <taxon>Acidobacteriaceae</taxon>
        <taxon>Edaphobacter</taxon>
    </lineage>
</organism>
<dbReference type="InterPro" id="IPR005149">
    <property type="entry name" value="Tscrpt_reg_PadR_N"/>
</dbReference>
<dbReference type="InterPro" id="IPR017799">
    <property type="entry name" value="Tscrpt_reg_PadR_acidobac-type"/>
</dbReference>
<dbReference type="AlphaFoldDB" id="A0A917HQ50"/>
<dbReference type="EMBL" id="BMGT01000004">
    <property type="protein sequence ID" value="GGG86840.1"/>
    <property type="molecule type" value="Genomic_DNA"/>
</dbReference>
<accession>A0A917HQ50</accession>
<dbReference type="InterPro" id="IPR036390">
    <property type="entry name" value="WH_DNA-bd_sf"/>
</dbReference>
<evidence type="ECO:0000313" key="2">
    <source>
        <dbReference type="EMBL" id="GGG86840.1"/>
    </source>
</evidence>
<keyword evidence="3" id="KW-1185">Reference proteome</keyword>
<evidence type="ECO:0000259" key="1">
    <source>
        <dbReference type="Pfam" id="PF03551"/>
    </source>
</evidence>
<dbReference type="Gene3D" id="1.10.10.10">
    <property type="entry name" value="Winged helix-like DNA-binding domain superfamily/Winged helix DNA-binding domain"/>
    <property type="match status" value="1"/>
</dbReference>
<sequence length="109" mass="12691">MMARNDLQGTLDLLILKTLSQRIKLHGYGIVQHIQRASDELLQVEEGSIYPALHRMEQSNWIRSEWATTETNRKAKYYRLTVAGRRQLTEAEEGFEQLVKGVRAMLRYA</sequence>
<dbReference type="PANTHER" id="PTHR33169:SF14">
    <property type="entry name" value="TRANSCRIPTIONAL REGULATOR RV3488"/>
    <property type="match status" value="1"/>
</dbReference>
<reference evidence="2" key="1">
    <citation type="journal article" date="2014" name="Int. J. Syst. Evol. Microbiol.">
        <title>Complete genome sequence of Corynebacterium casei LMG S-19264T (=DSM 44701T), isolated from a smear-ripened cheese.</title>
        <authorList>
            <consortium name="US DOE Joint Genome Institute (JGI-PGF)"/>
            <person name="Walter F."/>
            <person name="Albersmeier A."/>
            <person name="Kalinowski J."/>
            <person name="Ruckert C."/>
        </authorList>
    </citation>
    <scope>NUCLEOTIDE SEQUENCE</scope>
    <source>
        <strain evidence="2">CGMCC 1.12997</strain>
    </source>
</reference>
<dbReference type="Pfam" id="PF03551">
    <property type="entry name" value="PadR"/>
    <property type="match status" value="1"/>
</dbReference>
<dbReference type="InterPro" id="IPR052509">
    <property type="entry name" value="Metal_resp_DNA-bind_regulator"/>
</dbReference>
<protein>
    <submittedName>
        <fullName evidence="2">PadR family transcriptional regulator</fullName>
    </submittedName>
</protein>